<accession>A0A517XTV4</accession>
<sequence>MQVVILCGGMGTRIRDVADDIPKPMVPVGGKPILWHIMNGYARQGFRRFVLCLGYKSWVIKQYFLNYGLASADVTVGLRPNAPVKVHAHPAGDDWQITMAETGLNTMTGGRVRQVARYLDGDRFMLTYGDGLADMNLHALLDAHTAAGRIGTVTTVRPPGRFGEVEIDGPLVTEFAEKPLLSRGRISGGFFVFERRFLDRLSDDPSLVLEQEPLIQLARDGELAAYQHDGFWQCMDSSRDHQYLNQLWDSGTAPWESKPPGLRLAA</sequence>
<dbReference type="PANTHER" id="PTHR47183">
    <property type="entry name" value="GLUCOSE-1-PHOSPHATE CYTIDYLYLTRANSFERASE-RELATED"/>
    <property type="match status" value="1"/>
</dbReference>
<dbReference type="GO" id="GO:0047343">
    <property type="term" value="F:glucose-1-phosphate cytidylyltransferase activity"/>
    <property type="evidence" value="ECO:0007669"/>
    <property type="project" value="UniProtKB-EC"/>
</dbReference>
<gene>
    <name evidence="2" type="primary">rfbF</name>
    <name evidence="2" type="ORF">ETAA1_28470</name>
</gene>
<dbReference type="NCBIfam" id="TIGR02623">
    <property type="entry name" value="G1P_cyt_trans"/>
    <property type="match status" value="1"/>
</dbReference>
<protein>
    <submittedName>
        <fullName evidence="2">Glucose-1-phosphate cytidylyltransferase</fullName>
        <ecNumber evidence="2">2.7.7.33</ecNumber>
    </submittedName>
</protein>
<keyword evidence="2" id="KW-0548">Nucleotidyltransferase</keyword>
<dbReference type="SUPFAM" id="SSF53448">
    <property type="entry name" value="Nucleotide-diphospho-sugar transferases"/>
    <property type="match status" value="1"/>
</dbReference>
<dbReference type="GO" id="GO:0009243">
    <property type="term" value="P:O antigen biosynthetic process"/>
    <property type="evidence" value="ECO:0007669"/>
    <property type="project" value="InterPro"/>
</dbReference>
<dbReference type="InterPro" id="IPR029044">
    <property type="entry name" value="Nucleotide-diphossugar_trans"/>
</dbReference>
<dbReference type="Gene3D" id="3.90.550.10">
    <property type="entry name" value="Spore Coat Polysaccharide Biosynthesis Protein SpsA, Chain A"/>
    <property type="match status" value="1"/>
</dbReference>
<evidence type="ECO:0000313" key="3">
    <source>
        <dbReference type="Proteomes" id="UP000319576"/>
    </source>
</evidence>
<keyword evidence="2" id="KW-0808">Transferase</keyword>
<evidence type="ECO:0000313" key="2">
    <source>
        <dbReference type="EMBL" id="QDU20884.1"/>
    </source>
</evidence>
<dbReference type="InterPro" id="IPR046981">
    <property type="entry name" value="G1P_cyt_trans"/>
</dbReference>
<dbReference type="OrthoDB" id="9801899at2"/>
<dbReference type="RefSeq" id="WP_145239208.1">
    <property type="nucleotide sequence ID" value="NZ_CP036273.1"/>
</dbReference>
<dbReference type="Pfam" id="PF00483">
    <property type="entry name" value="NTP_transferase"/>
    <property type="match status" value="1"/>
</dbReference>
<name>A0A517XTV4_9BACT</name>
<dbReference type="PANTHER" id="PTHR47183:SF1">
    <property type="entry name" value="GLUCOSE-1-PHOSPHATE CYTIDYLYLTRANSFERASE"/>
    <property type="match status" value="1"/>
</dbReference>
<dbReference type="KEGG" id="uli:ETAA1_28470"/>
<dbReference type="EC" id="2.7.7.33" evidence="2"/>
<dbReference type="EMBL" id="CP036273">
    <property type="protein sequence ID" value="QDU20884.1"/>
    <property type="molecule type" value="Genomic_DNA"/>
</dbReference>
<dbReference type="InterPro" id="IPR005835">
    <property type="entry name" value="NTP_transferase_dom"/>
</dbReference>
<dbReference type="CDD" id="cd02524">
    <property type="entry name" value="G1P_cytidylyltransferase"/>
    <property type="match status" value="1"/>
</dbReference>
<keyword evidence="3" id="KW-1185">Reference proteome</keyword>
<dbReference type="InterPro" id="IPR013446">
    <property type="entry name" value="G1P_cyt_trans-like"/>
</dbReference>
<dbReference type="Proteomes" id="UP000319576">
    <property type="component" value="Chromosome"/>
</dbReference>
<proteinExistence type="predicted"/>
<reference evidence="2 3" key="1">
    <citation type="submission" date="2019-02" db="EMBL/GenBank/DDBJ databases">
        <title>Deep-cultivation of Planctomycetes and their phenomic and genomic characterization uncovers novel biology.</title>
        <authorList>
            <person name="Wiegand S."/>
            <person name="Jogler M."/>
            <person name="Boedeker C."/>
            <person name="Pinto D."/>
            <person name="Vollmers J."/>
            <person name="Rivas-Marin E."/>
            <person name="Kohn T."/>
            <person name="Peeters S.H."/>
            <person name="Heuer A."/>
            <person name="Rast P."/>
            <person name="Oberbeckmann S."/>
            <person name="Bunk B."/>
            <person name="Jeske O."/>
            <person name="Meyerdierks A."/>
            <person name="Storesund J.E."/>
            <person name="Kallscheuer N."/>
            <person name="Luecker S."/>
            <person name="Lage O.M."/>
            <person name="Pohl T."/>
            <person name="Merkel B.J."/>
            <person name="Hornburger P."/>
            <person name="Mueller R.-W."/>
            <person name="Bruemmer F."/>
            <person name="Labrenz M."/>
            <person name="Spormann A.M."/>
            <person name="Op den Camp H."/>
            <person name="Overmann J."/>
            <person name="Amann R."/>
            <person name="Jetten M.S.M."/>
            <person name="Mascher T."/>
            <person name="Medema M.H."/>
            <person name="Devos D.P."/>
            <person name="Kaster A.-K."/>
            <person name="Ovreas L."/>
            <person name="Rohde M."/>
            <person name="Galperin M.Y."/>
            <person name="Jogler C."/>
        </authorList>
    </citation>
    <scope>NUCLEOTIDE SEQUENCE [LARGE SCALE GENOMIC DNA]</scope>
    <source>
        <strain evidence="2 3">ETA_A1</strain>
    </source>
</reference>
<organism evidence="2 3">
    <name type="scientific">Urbifossiella limnaea</name>
    <dbReference type="NCBI Taxonomy" id="2528023"/>
    <lineage>
        <taxon>Bacteria</taxon>
        <taxon>Pseudomonadati</taxon>
        <taxon>Planctomycetota</taxon>
        <taxon>Planctomycetia</taxon>
        <taxon>Gemmatales</taxon>
        <taxon>Gemmataceae</taxon>
        <taxon>Urbifossiella</taxon>
    </lineage>
</organism>
<dbReference type="AlphaFoldDB" id="A0A517XTV4"/>
<evidence type="ECO:0000259" key="1">
    <source>
        <dbReference type="Pfam" id="PF00483"/>
    </source>
</evidence>
<feature type="domain" description="Nucleotidyl transferase" evidence="1">
    <location>
        <begin position="3"/>
        <end position="218"/>
    </location>
</feature>